<dbReference type="STRING" id="481719.LASUN_07360"/>
<gene>
    <name evidence="1" type="ORF">LASUN_07360</name>
</gene>
<comment type="caution">
    <text evidence="1">The sequence shown here is derived from an EMBL/GenBank/DDBJ whole genome shotgun (WGS) entry which is preliminary data.</text>
</comment>
<dbReference type="RefSeq" id="WP_263851641.1">
    <property type="nucleotide sequence ID" value="NZ_JAZHVW010000018.1"/>
</dbReference>
<reference evidence="1 2" key="1">
    <citation type="submission" date="2016-09" db="EMBL/GenBank/DDBJ databases">
        <title>Genome Sequence of Lactobacillus sunkii Strain CG01.</title>
        <authorList>
            <person name="Poehlein A."/>
            <person name="Gabris C."/>
            <person name="Bengelsdorf F.R."/>
            <person name="Duerre P."/>
            <person name="Daniel R."/>
        </authorList>
    </citation>
    <scope>NUCLEOTIDE SEQUENCE [LARGE SCALE GENOMIC DNA]</scope>
    <source>
        <strain evidence="1 2">CG_D</strain>
    </source>
</reference>
<name>A0A1E7XGG8_9LACO</name>
<evidence type="ECO:0008006" key="3">
    <source>
        <dbReference type="Google" id="ProtNLM"/>
    </source>
</evidence>
<sequence>MPTHYNKQFNQNIINLYKQGESAVQLAREYGIGYSKSYKQ</sequence>
<proteinExistence type="predicted"/>
<accession>A0A1E7XGG8</accession>
<evidence type="ECO:0000313" key="2">
    <source>
        <dbReference type="Proteomes" id="UP000177010"/>
    </source>
</evidence>
<dbReference type="EMBL" id="MIQE01000009">
    <property type="protein sequence ID" value="OFA12184.1"/>
    <property type="molecule type" value="Genomic_DNA"/>
</dbReference>
<evidence type="ECO:0000313" key="1">
    <source>
        <dbReference type="EMBL" id="OFA12184.1"/>
    </source>
</evidence>
<dbReference type="Proteomes" id="UP000177010">
    <property type="component" value="Unassembled WGS sequence"/>
</dbReference>
<dbReference type="AlphaFoldDB" id="A0A1E7XGG8"/>
<organism evidence="1 2">
    <name type="scientific">Lentilactobacillus sunkii</name>
    <dbReference type="NCBI Taxonomy" id="481719"/>
    <lineage>
        <taxon>Bacteria</taxon>
        <taxon>Bacillati</taxon>
        <taxon>Bacillota</taxon>
        <taxon>Bacilli</taxon>
        <taxon>Lactobacillales</taxon>
        <taxon>Lactobacillaceae</taxon>
        <taxon>Lentilactobacillus</taxon>
    </lineage>
</organism>
<protein>
    <recommendedName>
        <fullName evidence="3">Transposase</fullName>
    </recommendedName>
</protein>